<dbReference type="EMBL" id="FNBT01000003">
    <property type="protein sequence ID" value="SDF42912.1"/>
    <property type="molecule type" value="Genomic_DNA"/>
</dbReference>
<dbReference type="SUPFAM" id="SSF56801">
    <property type="entry name" value="Acetyl-CoA synthetase-like"/>
    <property type="match status" value="1"/>
</dbReference>
<accession>A0A1G7L051</accession>
<dbReference type="InterPro" id="IPR042099">
    <property type="entry name" value="ANL_N_sf"/>
</dbReference>
<dbReference type="Gene3D" id="3.40.50.12780">
    <property type="entry name" value="N-terminal domain of ligase-like"/>
    <property type="match status" value="1"/>
</dbReference>
<reference evidence="2" key="1">
    <citation type="submission" date="2016-10" db="EMBL/GenBank/DDBJ databases">
        <authorList>
            <person name="Varghese N."/>
            <person name="Submissions S."/>
        </authorList>
    </citation>
    <scope>NUCLEOTIDE SEQUENCE [LARGE SCALE GENOMIC DNA]</scope>
    <source>
        <strain evidence="2">DSM 44268</strain>
    </source>
</reference>
<dbReference type="AlphaFoldDB" id="A0A1G7L051"/>
<gene>
    <name evidence="1" type="ORF">SAMN05660662_2186</name>
</gene>
<dbReference type="RefSeq" id="WP_255362334.1">
    <property type="nucleotide sequence ID" value="NZ_FNBT01000003.1"/>
</dbReference>
<keyword evidence="2" id="KW-1185">Reference proteome</keyword>
<dbReference type="Proteomes" id="UP000199406">
    <property type="component" value="Unassembled WGS sequence"/>
</dbReference>
<proteinExistence type="predicted"/>
<sequence>MSTTRPTTSGAGRPQADLPGELLASVVRRNSAAPLLTAYDDATGDRVELSAATLANWVAKTANLFQAEFDIAPGSTVAVALPVHWQTAAVLLAAWSCGAAVLDTAAEDDDRLAGSDLVLADRDRLPALEDALAQGAGGELLGLSLHPLGLGMTDYVGPARDFALEVRAQGDFFAPWQPPDPAAPGLVTGGLTLDLGGLVPAAGELATRLGIRPDDRVLVDADTAAEAGPVAWLLAPLVAGASTVLVRNPAPEGLPHRAETERVTATLGVRIDGIRMLGAPG</sequence>
<dbReference type="InterPro" id="IPR017523">
    <property type="entry name" value="Rv3268"/>
</dbReference>
<organism evidence="1 2">
    <name type="scientific">Blastococcus aurantiacus</name>
    <dbReference type="NCBI Taxonomy" id="1550231"/>
    <lineage>
        <taxon>Bacteria</taxon>
        <taxon>Bacillati</taxon>
        <taxon>Actinomycetota</taxon>
        <taxon>Actinomycetes</taxon>
        <taxon>Geodermatophilales</taxon>
        <taxon>Geodermatophilaceae</taxon>
        <taxon>Blastococcus</taxon>
    </lineage>
</organism>
<evidence type="ECO:0000313" key="2">
    <source>
        <dbReference type="Proteomes" id="UP000199406"/>
    </source>
</evidence>
<dbReference type="STRING" id="1550231.SAMN05660662_2186"/>
<evidence type="ECO:0000313" key="1">
    <source>
        <dbReference type="EMBL" id="SDF42912.1"/>
    </source>
</evidence>
<dbReference type="NCBIfam" id="TIGR03089">
    <property type="entry name" value="TIGR03089 family protein"/>
    <property type="match status" value="1"/>
</dbReference>
<protein>
    <submittedName>
        <fullName evidence="1">TIGR03089 family protein</fullName>
    </submittedName>
</protein>
<name>A0A1G7L051_9ACTN</name>